<proteinExistence type="predicted"/>
<sequence>MAAPEGTPGVWMITKYDPVRQILADLRFSSHYHPLAGGHLPPAPVGDLTGMDAPRHTRFPTLRLAVPAEELSLRADLSQVYGVHSLPVTWDRGWTRCEPSSR</sequence>
<reference evidence="1" key="2">
    <citation type="submission" date="2020-09" db="EMBL/GenBank/DDBJ databases">
        <authorList>
            <person name="Sun Q."/>
            <person name="Zhou Y."/>
        </authorList>
    </citation>
    <scope>NUCLEOTIDE SEQUENCE</scope>
    <source>
        <strain evidence="1">CGMCC 4.7368</strain>
    </source>
</reference>
<dbReference type="EMBL" id="BMNH01000002">
    <property type="protein sequence ID" value="GGO62777.1"/>
    <property type="molecule type" value="Genomic_DNA"/>
</dbReference>
<evidence type="ECO:0000313" key="2">
    <source>
        <dbReference type="Proteomes" id="UP000646523"/>
    </source>
</evidence>
<dbReference type="Proteomes" id="UP000646523">
    <property type="component" value="Unassembled WGS sequence"/>
</dbReference>
<reference evidence="1" key="1">
    <citation type="journal article" date="2014" name="Int. J. Syst. Evol. Microbiol.">
        <title>Complete genome sequence of Corynebacterium casei LMG S-19264T (=DSM 44701T), isolated from a smear-ripened cheese.</title>
        <authorList>
            <consortium name="US DOE Joint Genome Institute (JGI-PGF)"/>
            <person name="Walter F."/>
            <person name="Albersmeier A."/>
            <person name="Kalinowski J."/>
            <person name="Ruckert C."/>
        </authorList>
    </citation>
    <scope>NUCLEOTIDE SEQUENCE</scope>
    <source>
        <strain evidence="1">CGMCC 4.7368</strain>
    </source>
</reference>
<evidence type="ECO:0000313" key="1">
    <source>
        <dbReference type="EMBL" id="GGO62777.1"/>
    </source>
</evidence>
<organism evidence="1 2">
    <name type="scientific">Nonomuraea cavernae</name>
    <dbReference type="NCBI Taxonomy" id="2045107"/>
    <lineage>
        <taxon>Bacteria</taxon>
        <taxon>Bacillati</taxon>
        <taxon>Actinomycetota</taxon>
        <taxon>Actinomycetes</taxon>
        <taxon>Streptosporangiales</taxon>
        <taxon>Streptosporangiaceae</taxon>
        <taxon>Nonomuraea</taxon>
    </lineage>
</organism>
<accession>A0A918DGB8</accession>
<protein>
    <submittedName>
        <fullName evidence="1">Uncharacterized protein</fullName>
    </submittedName>
</protein>
<name>A0A918DGB8_9ACTN</name>
<keyword evidence="2" id="KW-1185">Reference proteome</keyword>
<dbReference type="RefSeq" id="WP_189123151.1">
    <property type="nucleotide sequence ID" value="NZ_BMNH01000002.1"/>
</dbReference>
<gene>
    <name evidence="1" type="ORF">GCM10012289_08130</name>
</gene>
<dbReference type="AlphaFoldDB" id="A0A918DGB8"/>
<comment type="caution">
    <text evidence="1">The sequence shown here is derived from an EMBL/GenBank/DDBJ whole genome shotgun (WGS) entry which is preliminary data.</text>
</comment>